<evidence type="ECO:0008006" key="3">
    <source>
        <dbReference type="Google" id="ProtNLM"/>
    </source>
</evidence>
<gene>
    <name evidence="1" type="ORF">BTO14_08725</name>
</gene>
<dbReference type="InterPro" id="IPR024302">
    <property type="entry name" value="SusD-like"/>
</dbReference>
<reference evidence="1 2" key="1">
    <citation type="submission" date="2016-12" db="EMBL/GenBank/DDBJ databases">
        <title>Trade-off between light-utilization and light-protection in marine flavobacteria.</title>
        <authorList>
            <person name="Kumagai Y."/>
            <person name="Yoshizawa S."/>
            <person name="Kogure K."/>
            <person name="Iwasaki W."/>
        </authorList>
    </citation>
    <scope>NUCLEOTIDE SEQUENCE [LARGE SCALE GENOMIC DNA]</scope>
    <source>
        <strain evidence="1 2">KCTC 12100</strain>
    </source>
</reference>
<dbReference type="Proteomes" id="UP000247345">
    <property type="component" value="Unassembled WGS sequence"/>
</dbReference>
<protein>
    <recommendedName>
        <fullName evidence="3">SusD/RagB family nutrient-binding outer membrane lipoprotein</fullName>
    </recommendedName>
</protein>
<dbReference type="AlphaFoldDB" id="A0A2P6CEL6"/>
<dbReference type="EMBL" id="MSCK01000001">
    <property type="protein sequence ID" value="PQJ73340.1"/>
    <property type="molecule type" value="Genomic_DNA"/>
</dbReference>
<dbReference type="Gene3D" id="1.25.40.390">
    <property type="match status" value="1"/>
</dbReference>
<comment type="caution">
    <text evidence="1">The sequence shown here is derived from an EMBL/GenBank/DDBJ whole genome shotgun (WGS) entry which is preliminary data.</text>
</comment>
<dbReference type="SUPFAM" id="SSF48452">
    <property type="entry name" value="TPR-like"/>
    <property type="match status" value="1"/>
</dbReference>
<evidence type="ECO:0000313" key="1">
    <source>
        <dbReference type="EMBL" id="PQJ73340.1"/>
    </source>
</evidence>
<dbReference type="RefSeq" id="WP_105049006.1">
    <property type="nucleotide sequence ID" value="NZ_CP150661.1"/>
</dbReference>
<proteinExistence type="predicted"/>
<keyword evidence="2" id="KW-1185">Reference proteome</keyword>
<dbReference type="OrthoDB" id="725917at2"/>
<name>A0A2P6CEL6_9FLAO</name>
<sequence length="101" mass="11807">MKKVSLEKVNFLNATTDEEKLELILTQKYLTSFLQGGWKMYFDHLRTGVPEFPYLGSDTPPTRWIYPLDEYNNNSANVTEAIERQFGGSNDGIREITWWLK</sequence>
<dbReference type="InterPro" id="IPR011990">
    <property type="entry name" value="TPR-like_helical_dom_sf"/>
</dbReference>
<dbReference type="Pfam" id="PF12741">
    <property type="entry name" value="SusD-like"/>
    <property type="match status" value="1"/>
</dbReference>
<evidence type="ECO:0000313" key="2">
    <source>
        <dbReference type="Proteomes" id="UP000247345"/>
    </source>
</evidence>
<organism evidence="1 2">
    <name type="scientific">Polaribacter butkevichii</name>
    <dbReference type="NCBI Taxonomy" id="218490"/>
    <lineage>
        <taxon>Bacteria</taxon>
        <taxon>Pseudomonadati</taxon>
        <taxon>Bacteroidota</taxon>
        <taxon>Flavobacteriia</taxon>
        <taxon>Flavobacteriales</taxon>
        <taxon>Flavobacteriaceae</taxon>
    </lineage>
</organism>
<accession>A0A2P6CEL6</accession>